<name>A0A5J4VY26_9EUKA</name>
<protein>
    <submittedName>
        <fullName evidence="1">Uncharacterized protein</fullName>
    </submittedName>
</protein>
<reference evidence="1 2" key="1">
    <citation type="submission" date="2019-03" db="EMBL/GenBank/DDBJ databases">
        <title>Single cell metagenomics reveals metabolic interactions within the superorganism composed of flagellate Streblomastix strix and complex community of Bacteroidetes bacteria on its surface.</title>
        <authorList>
            <person name="Treitli S.C."/>
            <person name="Kolisko M."/>
            <person name="Husnik F."/>
            <person name="Keeling P."/>
            <person name="Hampl V."/>
        </authorList>
    </citation>
    <scope>NUCLEOTIDE SEQUENCE [LARGE SCALE GENOMIC DNA]</scope>
    <source>
        <strain evidence="1">ST1C</strain>
    </source>
</reference>
<comment type="caution">
    <text evidence="1">The sequence shown here is derived from an EMBL/GenBank/DDBJ whole genome shotgun (WGS) entry which is preliminary data.</text>
</comment>
<evidence type="ECO:0000313" key="2">
    <source>
        <dbReference type="Proteomes" id="UP000324800"/>
    </source>
</evidence>
<dbReference type="Proteomes" id="UP000324800">
    <property type="component" value="Unassembled WGS sequence"/>
</dbReference>
<dbReference type="AlphaFoldDB" id="A0A5J4VY26"/>
<dbReference type="EMBL" id="SNRW01004432">
    <property type="protein sequence ID" value="KAA6387300.1"/>
    <property type="molecule type" value="Genomic_DNA"/>
</dbReference>
<proteinExistence type="predicted"/>
<evidence type="ECO:0000313" key="1">
    <source>
        <dbReference type="EMBL" id="KAA6387300.1"/>
    </source>
</evidence>
<organism evidence="1 2">
    <name type="scientific">Streblomastix strix</name>
    <dbReference type="NCBI Taxonomy" id="222440"/>
    <lineage>
        <taxon>Eukaryota</taxon>
        <taxon>Metamonada</taxon>
        <taxon>Preaxostyla</taxon>
        <taxon>Oxymonadida</taxon>
        <taxon>Streblomastigidae</taxon>
        <taxon>Streblomastix</taxon>
    </lineage>
</organism>
<gene>
    <name evidence="1" type="ORF">EZS28_017172</name>
</gene>
<accession>A0A5J4VY26</accession>
<sequence length="92" mass="10551">MREGNNFISVDFEVFRPNISRYSRFRATKALESECDPFQNGHPTYLTPVQEAILESVIKIDAACPDALLLKKYVFSFFIGDQQMGSNPVEDW</sequence>